<sequence>MRKYLAIYKEFFSSALTEATTYKLHFILVIIMDLLFYGSTLLSVEIIYQQVDQIGVWSREEFMLFISFMLAIDHLHMAIISENFWNFSLLIRSGKLDFELLRPSGTLFTLFFRHIRVQTLLITPVPWGALIYFGQNLGLTWSQWLSLPLLIILGLTLLVSIEILLSMMMFVTVESFGINFLRMQLQQVSRWPDFIYRFKARIAFTFLIPVLLVGSAPMKILFHQDPLLQISLMIGAILLFWGLIRITWIKALTLYESASS</sequence>
<accession>A0A1Y6CG37</accession>
<dbReference type="STRING" id="1513793.SAMN06296036_121109"/>
<dbReference type="OrthoDB" id="5291114at2"/>
<keyword evidence="1" id="KW-0472">Membrane</keyword>
<keyword evidence="1" id="KW-0812">Transmembrane</keyword>
<dbReference type="AlphaFoldDB" id="A0A1Y6CG37"/>
<evidence type="ECO:0000313" key="3">
    <source>
        <dbReference type="Proteomes" id="UP000192907"/>
    </source>
</evidence>
<feature type="transmembrane region" description="Helical" evidence="1">
    <location>
        <begin position="21"/>
        <end position="42"/>
    </location>
</feature>
<dbReference type="Pfam" id="PF06182">
    <property type="entry name" value="ABC2_membrane_6"/>
    <property type="match status" value="1"/>
</dbReference>
<dbReference type="PANTHER" id="PTHR36833">
    <property type="entry name" value="SLR0610 PROTEIN-RELATED"/>
    <property type="match status" value="1"/>
</dbReference>
<keyword evidence="1" id="KW-1133">Transmembrane helix</keyword>
<dbReference type="InterPro" id="IPR010390">
    <property type="entry name" value="ABC-2_transporter-like"/>
</dbReference>
<organism evidence="2 3">
    <name type="scientific">Pseudobacteriovorax antillogorgiicola</name>
    <dbReference type="NCBI Taxonomy" id="1513793"/>
    <lineage>
        <taxon>Bacteria</taxon>
        <taxon>Pseudomonadati</taxon>
        <taxon>Bdellovibrionota</taxon>
        <taxon>Oligoflexia</taxon>
        <taxon>Oligoflexales</taxon>
        <taxon>Pseudobacteriovoracaceae</taxon>
        <taxon>Pseudobacteriovorax</taxon>
    </lineage>
</organism>
<dbReference type="PANTHER" id="PTHR36833:SF1">
    <property type="entry name" value="INTEGRAL MEMBRANE TRANSPORT PROTEIN"/>
    <property type="match status" value="1"/>
</dbReference>
<name>A0A1Y6CG37_9BACT</name>
<dbReference type="Proteomes" id="UP000192907">
    <property type="component" value="Unassembled WGS sequence"/>
</dbReference>
<dbReference type="EMBL" id="FWZT01000021">
    <property type="protein sequence ID" value="SMF63081.1"/>
    <property type="molecule type" value="Genomic_DNA"/>
</dbReference>
<evidence type="ECO:0000313" key="2">
    <source>
        <dbReference type="EMBL" id="SMF63081.1"/>
    </source>
</evidence>
<feature type="transmembrane region" description="Helical" evidence="1">
    <location>
        <begin position="62"/>
        <end position="85"/>
    </location>
</feature>
<keyword evidence="3" id="KW-1185">Reference proteome</keyword>
<reference evidence="3" key="1">
    <citation type="submission" date="2017-04" db="EMBL/GenBank/DDBJ databases">
        <authorList>
            <person name="Varghese N."/>
            <person name="Submissions S."/>
        </authorList>
    </citation>
    <scope>NUCLEOTIDE SEQUENCE [LARGE SCALE GENOMIC DNA]</scope>
    <source>
        <strain evidence="3">RKEM611</strain>
    </source>
</reference>
<gene>
    <name evidence="2" type="ORF">SAMN06296036_121109</name>
</gene>
<dbReference type="RefSeq" id="WP_132323216.1">
    <property type="nucleotide sequence ID" value="NZ_FWZT01000021.1"/>
</dbReference>
<feature type="transmembrane region" description="Helical" evidence="1">
    <location>
        <begin position="228"/>
        <end position="248"/>
    </location>
</feature>
<feature type="transmembrane region" description="Helical" evidence="1">
    <location>
        <begin position="149"/>
        <end position="181"/>
    </location>
</feature>
<feature type="transmembrane region" description="Helical" evidence="1">
    <location>
        <begin position="202"/>
        <end position="222"/>
    </location>
</feature>
<protein>
    <submittedName>
        <fullName evidence="2">ABC-2 type transport system permease protein</fullName>
    </submittedName>
</protein>
<evidence type="ECO:0000256" key="1">
    <source>
        <dbReference type="SAM" id="Phobius"/>
    </source>
</evidence>
<proteinExistence type="predicted"/>